<name>A0A5B9Q4G6_9BACT</name>
<evidence type="ECO:0000313" key="3">
    <source>
        <dbReference type="Proteomes" id="UP000323917"/>
    </source>
</evidence>
<evidence type="ECO:0000256" key="1">
    <source>
        <dbReference type="SAM" id="MobiDB-lite"/>
    </source>
</evidence>
<evidence type="ECO:0000313" key="2">
    <source>
        <dbReference type="EMBL" id="QEG33914.1"/>
    </source>
</evidence>
<dbReference type="KEGG" id="bgok:Pr1d_11840"/>
<dbReference type="EMBL" id="CP042913">
    <property type="protein sequence ID" value="QEG33914.1"/>
    <property type="molecule type" value="Genomic_DNA"/>
</dbReference>
<feature type="region of interest" description="Disordered" evidence="1">
    <location>
        <begin position="1"/>
        <end position="21"/>
    </location>
</feature>
<dbReference type="AlphaFoldDB" id="A0A5B9Q4G6"/>
<accession>A0A5B9Q4G6</accession>
<dbReference type="Proteomes" id="UP000323917">
    <property type="component" value="Chromosome"/>
</dbReference>
<keyword evidence="3" id="KW-1185">Reference proteome</keyword>
<proteinExistence type="predicted"/>
<protein>
    <submittedName>
        <fullName evidence="2">Uncharacterized protein</fullName>
    </submittedName>
</protein>
<gene>
    <name evidence="2" type="ORF">Pr1d_11840</name>
</gene>
<sequence length="81" mass="8958">MNDINSSSNPINDSSQPPQKCCQSLRSKSMYYLPDERPGKIHLSDTQPYWCGETQEQLGPDGKVATPTLCTSGRQCYCDGV</sequence>
<organism evidence="2 3">
    <name type="scientific">Bythopirellula goksoeyrii</name>
    <dbReference type="NCBI Taxonomy" id="1400387"/>
    <lineage>
        <taxon>Bacteria</taxon>
        <taxon>Pseudomonadati</taxon>
        <taxon>Planctomycetota</taxon>
        <taxon>Planctomycetia</taxon>
        <taxon>Pirellulales</taxon>
        <taxon>Lacipirellulaceae</taxon>
        <taxon>Bythopirellula</taxon>
    </lineage>
</organism>
<reference evidence="2 3" key="1">
    <citation type="submission" date="2019-08" db="EMBL/GenBank/DDBJ databases">
        <title>Deep-cultivation of Planctomycetes and their phenomic and genomic characterization uncovers novel biology.</title>
        <authorList>
            <person name="Wiegand S."/>
            <person name="Jogler M."/>
            <person name="Boedeker C."/>
            <person name="Pinto D."/>
            <person name="Vollmers J."/>
            <person name="Rivas-Marin E."/>
            <person name="Kohn T."/>
            <person name="Peeters S.H."/>
            <person name="Heuer A."/>
            <person name="Rast P."/>
            <person name="Oberbeckmann S."/>
            <person name="Bunk B."/>
            <person name="Jeske O."/>
            <person name="Meyerdierks A."/>
            <person name="Storesund J.E."/>
            <person name="Kallscheuer N."/>
            <person name="Luecker S."/>
            <person name="Lage O.M."/>
            <person name="Pohl T."/>
            <person name="Merkel B.J."/>
            <person name="Hornburger P."/>
            <person name="Mueller R.-W."/>
            <person name="Bruemmer F."/>
            <person name="Labrenz M."/>
            <person name="Spormann A.M."/>
            <person name="Op den Camp H."/>
            <person name="Overmann J."/>
            <person name="Amann R."/>
            <person name="Jetten M.S.M."/>
            <person name="Mascher T."/>
            <person name="Medema M.H."/>
            <person name="Devos D.P."/>
            <person name="Kaster A.-K."/>
            <person name="Ovreas L."/>
            <person name="Rohde M."/>
            <person name="Galperin M.Y."/>
            <person name="Jogler C."/>
        </authorList>
    </citation>
    <scope>NUCLEOTIDE SEQUENCE [LARGE SCALE GENOMIC DNA]</scope>
    <source>
        <strain evidence="2 3">Pr1d</strain>
    </source>
</reference>
<feature type="compositionally biased region" description="Low complexity" evidence="1">
    <location>
        <begin position="1"/>
        <end position="19"/>
    </location>
</feature>